<protein>
    <submittedName>
        <fullName evidence="1">Uncharacterized protein</fullName>
    </submittedName>
</protein>
<dbReference type="OrthoDB" id="5419927at2759"/>
<accession>M2NNQ2</accession>
<dbReference type="KEGG" id="bcom:BAUCODRAFT_29242"/>
<evidence type="ECO:0000313" key="2">
    <source>
        <dbReference type="Proteomes" id="UP000011761"/>
    </source>
</evidence>
<dbReference type="EMBL" id="KB445550">
    <property type="protein sequence ID" value="EMD00861.1"/>
    <property type="molecule type" value="Genomic_DNA"/>
</dbReference>
<dbReference type="RefSeq" id="XP_007672045.1">
    <property type="nucleotide sequence ID" value="XM_007673855.1"/>
</dbReference>
<dbReference type="Proteomes" id="UP000011761">
    <property type="component" value="Unassembled WGS sequence"/>
</dbReference>
<gene>
    <name evidence="1" type="ORF">BAUCODRAFT_29242</name>
</gene>
<name>M2NNQ2_BAUPA</name>
<evidence type="ECO:0000313" key="1">
    <source>
        <dbReference type="EMBL" id="EMD00861.1"/>
    </source>
</evidence>
<keyword evidence="2" id="KW-1185">Reference proteome</keyword>
<dbReference type="AlphaFoldDB" id="M2NNQ2"/>
<sequence length="161" mass="18045">MASTSTPNARAFVQGQGARFHPGWDARNASYDPLSDSLIPNGDRRIKDAAKKQEEIFLRVMAELEKMTDYKPGDFDLRKRHNWQEVLTIANQSAERYKDRAKGIKGLFKRVGRGLGDINDAVEPVLGMLPSGEYTSIVCALNSCFEHSSAWRRFGARSLTP</sequence>
<proteinExistence type="predicted"/>
<organism evidence="1 2">
    <name type="scientific">Baudoinia panamericana (strain UAMH 10762)</name>
    <name type="common">Angels' share fungus</name>
    <name type="synonym">Baudoinia compniacensis (strain UAMH 10762)</name>
    <dbReference type="NCBI Taxonomy" id="717646"/>
    <lineage>
        <taxon>Eukaryota</taxon>
        <taxon>Fungi</taxon>
        <taxon>Dikarya</taxon>
        <taxon>Ascomycota</taxon>
        <taxon>Pezizomycotina</taxon>
        <taxon>Dothideomycetes</taxon>
        <taxon>Dothideomycetidae</taxon>
        <taxon>Mycosphaerellales</taxon>
        <taxon>Teratosphaeriaceae</taxon>
        <taxon>Baudoinia</taxon>
    </lineage>
</organism>
<dbReference type="HOGENOM" id="CLU_1643381_0_0_1"/>
<reference evidence="1 2" key="1">
    <citation type="journal article" date="2012" name="PLoS Pathog.">
        <title>Diverse lifestyles and strategies of plant pathogenesis encoded in the genomes of eighteen Dothideomycetes fungi.</title>
        <authorList>
            <person name="Ohm R.A."/>
            <person name="Feau N."/>
            <person name="Henrissat B."/>
            <person name="Schoch C.L."/>
            <person name="Horwitz B.A."/>
            <person name="Barry K.W."/>
            <person name="Condon B.J."/>
            <person name="Copeland A.C."/>
            <person name="Dhillon B."/>
            <person name="Glaser F."/>
            <person name="Hesse C.N."/>
            <person name="Kosti I."/>
            <person name="LaButti K."/>
            <person name="Lindquist E.A."/>
            <person name="Lucas S."/>
            <person name="Salamov A.A."/>
            <person name="Bradshaw R.E."/>
            <person name="Ciuffetti L."/>
            <person name="Hamelin R.C."/>
            <person name="Kema G.H.J."/>
            <person name="Lawrence C."/>
            <person name="Scott J.A."/>
            <person name="Spatafora J.W."/>
            <person name="Turgeon B.G."/>
            <person name="de Wit P.J.G.M."/>
            <person name="Zhong S."/>
            <person name="Goodwin S.B."/>
            <person name="Grigoriev I.V."/>
        </authorList>
    </citation>
    <scope>NUCLEOTIDE SEQUENCE [LARGE SCALE GENOMIC DNA]</scope>
    <source>
        <strain evidence="1 2">UAMH 10762</strain>
    </source>
</reference>
<dbReference type="GeneID" id="19110887"/>